<dbReference type="EMBL" id="JARBHB010000007">
    <property type="protein sequence ID" value="KAJ8880071.1"/>
    <property type="molecule type" value="Genomic_DNA"/>
</dbReference>
<name>A0ABQ9H761_9NEOP</name>
<evidence type="ECO:0000256" key="1">
    <source>
        <dbReference type="SAM" id="MobiDB-lite"/>
    </source>
</evidence>
<gene>
    <name evidence="2" type="ORF">PR048_020694</name>
</gene>
<sequence>MLEDNIFEEYLRNWLDSGRSPPPAPFNGLRIHSRSHLRHNPTWQRWISPSSMWCDCSRSPLQHISLSSLPMSQTDNITWMSLLATVTSSPTLTMADTIIASSAGAINECLLTLVPWSETTPWPPSSDHLADLDEEEEQRVTLRDVHAEIRLHQEEAAPATNTSQHLGEKNYSILLE</sequence>
<reference evidence="2 3" key="1">
    <citation type="submission" date="2023-02" db="EMBL/GenBank/DDBJ databases">
        <title>LHISI_Scaffold_Assembly.</title>
        <authorList>
            <person name="Stuart O.P."/>
            <person name="Cleave R."/>
            <person name="Magrath M.J.L."/>
            <person name="Mikheyev A.S."/>
        </authorList>
    </citation>
    <scope>NUCLEOTIDE SEQUENCE [LARGE SCALE GENOMIC DNA]</scope>
    <source>
        <strain evidence="2">Daus_M_001</strain>
        <tissue evidence="2">Leg muscle</tissue>
    </source>
</reference>
<comment type="caution">
    <text evidence="2">The sequence shown here is derived from an EMBL/GenBank/DDBJ whole genome shotgun (WGS) entry which is preliminary data.</text>
</comment>
<feature type="region of interest" description="Disordered" evidence="1">
    <location>
        <begin position="153"/>
        <end position="176"/>
    </location>
</feature>
<evidence type="ECO:0000313" key="3">
    <source>
        <dbReference type="Proteomes" id="UP001159363"/>
    </source>
</evidence>
<organism evidence="2 3">
    <name type="scientific">Dryococelus australis</name>
    <dbReference type="NCBI Taxonomy" id="614101"/>
    <lineage>
        <taxon>Eukaryota</taxon>
        <taxon>Metazoa</taxon>
        <taxon>Ecdysozoa</taxon>
        <taxon>Arthropoda</taxon>
        <taxon>Hexapoda</taxon>
        <taxon>Insecta</taxon>
        <taxon>Pterygota</taxon>
        <taxon>Neoptera</taxon>
        <taxon>Polyneoptera</taxon>
        <taxon>Phasmatodea</taxon>
        <taxon>Verophasmatodea</taxon>
        <taxon>Anareolatae</taxon>
        <taxon>Phasmatidae</taxon>
        <taxon>Eurycanthinae</taxon>
        <taxon>Dryococelus</taxon>
    </lineage>
</organism>
<protein>
    <submittedName>
        <fullName evidence="2">Uncharacterized protein</fullName>
    </submittedName>
</protein>
<accession>A0ABQ9H761</accession>
<evidence type="ECO:0000313" key="2">
    <source>
        <dbReference type="EMBL" id="KAJ8880071.1"/>
    </source>
</evidence>
<proteinExistence type="predicted"/>
<keyword evidence="3" id="KW-1185">Reference proteome</keyword>
<dbReference type="Proteomes" id="UP001159363">
    <property type="component" value="Chromosome 6"/>
</dbReference>